<evidence type="ECO:0000256" key="1">
    <source>
        <dbReference type="SAM" id="MobiDB-lite"/>
    </source>
</evidence>
<evidence type="ECO:0000313" key="2">
    <source>
        <dbReference type="EMBL" id="RHZ64833.1"/>
    </source>
</evidence>
<evidence type="ECO:0000313" key="3">
    <source>
        <dbReference type="Proteomes" id="UP000266861"/>
    </source>
</evidence>
<feature type="compositionally biased region" description="Basic residues" evidence="1">
    <location>
        <begin position="215"/>
        <end position="224"/>
    </location>
</feature>
<dbReference type="AlphaFoldDB" id="A0A397HUL5"/>
<protein>
    <submittedName>
        <fullName evidence="2">Uncharacterized protein</fullName>
    </submittedName>
</protein>
<dbReference type="PANTHER" id="PTHR36911">
    <property type="entry name" value="LIM ZINC-BINDING DOMAIN-CONTAINING PROTEIN-RELATED"/>
    <property type="match status" value="1"/>
</dbReference>
<sequence length="224" mass="25530">MYRCSILSQKILYDSLSLGESNKKKGVYLTIERGTKNQDRLRKCELRLKSQFDIHSTTSAYSSLSNNNNNNNNNTITTASWVASGSSFEIYFYRGGWKCELRLKSQFDIHSTTSAYSSLSNNNNNNNNNTITTASWVASGSSFEIYFYRGGWSGEFAKSVHHIHHHNDHSFSSLLLISTINNNTINNNCGGGDKDNNNNNNNNNSWRQRTIKPISKQRQHHQKF</sequence>
<keyword evidence="3" id="KW-1185">Reference proteome</keyword>
<gene>
    <name evidence="2" type="ORF">Glove_320g92</name>
</gene>
<proteinExistence type="predicted"/>
<name>A0A397HUL5_9GLOM</name>
<organism evidence="2 3">
    <name type="scientific">Diversispora epigaea</name>
    <dbReference type="NCBI Taxonomy" id="1348612"/>
    <lineage>
        <taxon>Eukaryota</taxon>
        <taxon>Fungi</taxon>
        <taxon>Fungi incertae sedis</taxon>
        <taxon>Mucoromycota</taxon>
        <taxon>Glomeromycotina</taxon>
        <taxon>Glomeromycetes</taxon>
        <taxon>Diversisporales</taxon>
        <taxon>Diversisporaceae</taxon>
        <taxon>Diversispora</taxon>
    </lineage>
</organism>
<dbReference type="EMBL" id="PQFF01000292">
    <property type="protein sequence ID" value="RHZ64833.1"/>
    <property type="molecule type" value="Genomic_DNA"/>
</dbReference>
<reference evidence="2 3" key="1">
    <citation type="submission" date="2018-08" db="EMBL/GenBank/DDBJ databases">
        <title>Genome and evolution of the arbuscular mycorrhizal fungus Diversispora epigaea (formerly Glomus versiforme) and its bacterial endosymbionts.</title>
        <authorList>
            <person name="Sun X."/>
            <person name="Fei Z."/>
            <person name="Harrison M."/>
        </authorList>
    </citation>
    <scope>NUCLEOTIDE SEQUENCE [LARGE SCALE GENOMIC DNA]</scope>
    <source>
        <strain evidence="2 3">IT104</strain>
    </source>
</reference>
<dbReference type="Proteomes" id="UP000266861">
    <property type="component" value="Unassembled WGS sequence"/>
</dbReference>
<accession>A0A397HUL5</accession>
<comment type="caution">
    <text evidence="2">The sequence shown here is derived from an EMBL/GenBank/DDBJ whole genome shotgun (WGS) entry which is preliminary data.</text>
</comment>
<dbReference type="PANTHER" id="PTHR36911:SF1">
    <property type="entry name" value="LIM ZINC-BINDING DOMAIN-CONTAINING PROTEIN"/>
    <property type="match status" value="1"/>
</dbReference>
<feature type="region of interest" description="Disordered" evidence="1">
    <location>
        <begin position="188"/>
        <end position="224"/>
    </location>
</feature>